<dbReference type="GO" id="GO:0006355">
    <property type="term" value="P:regulation of DNA-templated transcription"/>
    <property type="evidence" value="ECO:0007669"/>
    <property type="project" value="InterPro"/>
</dbReference>
<dbReference type="InterPro" id="IPR013321">
    <property type="entry name" value="Arc_rbn_hlx_hlx"/>
</dbReference>
<accession>C1DMH4</accession>
<dbReference type="GeneID" id="88187994"/>
<dbReference type="AlphaFoldDB" id="C1DMH4"/>
<dbReference type="STRING" id="322710.Avin_51750"/>
<name>C1DMH4_AZOVD</name>
<gene>
    <name evidence="2" type="ordered locus">Avin_51750</name>
</gene>
<dbReference type="OrthoDB" id="8117140at2"/>
<dbReference type="Pfam" id="PF03869">
    <property type="entry name" value="Arc"/>
    <property type="match status" value="1"/>
</dbReference>
<evidence type="ECO:0000313" key="2">
    <source>
        <dbReference type="EMBL" id="ACO81251.1"/>
    </source>
</evidence>
<feature type="domain" description="Arc-like DNA binding" evidence="1">
    <location>
        <begin position="2"/>
        <end position="46"/>
    </location>
</feature>
<dbReference type="GO" id="GO:0003677">
    <property type="term" value="F:DNA binding"/>
    <property type="evidence" value="ECO:0007669"/>
    <property type="project" value="InterPro"/>
</dbReference>
<sequence length="107" mass="11713">MSRTDSHFNLRLPKELKVKLTAAARENDRSTTTEAIARLGETFARQDIVEAKAARDALVVELSNALQAGLSAAEDLGEVRNALQEAQRVSDAKLASLRPTKENEPKQ</sequence>
<keyword evidence="3" id="KW-1185">Reference proteome</keyword>
<evidence type="ECO:0000313" key="3">
    <source>
        <dbReference type="Proteomes" id="UP000002424"/>
    </source>
</evidence>
<dbReference type="RefSeq" id="WP_012703604.1">
    <property type="nucleotide sequence ID" value="NC_012560.1"/>
</dbReference>
<dbReference type="Proteomes" id="UP000002424">
    <property type="component" value="Chromosome"/>
</dbReference>
<dbReference type="EMBL" id="CP001157">
    <property type="protein sequence ID" value="ACO81251.1"/>
    <property type="molecule type" value="Genomic_DNA"/>
</dbReference>
<evidence type="ECO:0000259" key="1">
    <source>
        <dbReference type="Pfam" id="PF03869"/>
    </source>
</evidence>
<dbReference type="Gene3D" id="1.10.1220.10">
    <property type="entry name" value="Met repressor-like"/>
    <property type="match status" value="1"/>
</dbReference>
<dbReference type="KEGG" id="avn:Avin_51750"/>
<dbReference type="SUPFAM" id="SSF47598">
    <property type="entry name" value="Ribbon-helix-helix"/>
    <property type="match status" value="1"/>
</dbReference>
<dbReference type="InterPro" id="IPR005569">
    <property type="entry name" value="Arc_DNA-bd_dom"/>
</dbReference>
<dbReference type="EnsemblBacteria" id="ACO81251">
    <property type="protein sequence ID" value="ACO81251"/>
    <property type="gene ID" value="Avin_51750"/>
</dbReference>
<dbReference type="HOGENOM" id="CLU_171568_1_0_6"/>
<protein>
    <recommendedName>
        <fullName evidence="1">Arc-like DNA binding domain-containing protein</fullName>
    </recommendedName>
</protein>
<organism evidence="2 3">
    <name type="scientific">Azotobacter vinelandii (strain DJ / ATCC BAA-1303)</name>
    <dbReference type="NCBI Taxonomy" id="322710"/>
    <lineage>
        <taxon>Bacteria</taxon>
        <taxon>Pseudomonadati</taxon>
        <taxon>Pseudomonadota</taxon>
        <taxon>Gammaproteobacteria</taxon>
        <taxon>Pseudomonadales</taxon>
        <taxon>Pseudomonadaceae</taxon>
        <taxon>Azotobacter</taxon>
    </lineage>
</organism>
<reference evidence="2 3" key="1">
    <citation type="journal article" date="2009" name="J. Bacteriol.">
        <title>Genome sequence of Azotobacter vinelandii, an obligate aerobe specialized to support diverse anaerobic metabolic processes.</title>
        <authorList>
            <person name="Setubal J.C."/>
            <person name="dos Santos P."/>
            <person name="Goldman B.S."/>
            <person name="Ertesvag H."/>
            <person name="Espin G."/>
            <person name="Rubio L.M."/>
            <person name="Valla S."/>
            <person name="Almeida N.F."/>
            <person name="Balasubramanian D."/>
            <person name="Cromes L."/>
            <person name="Curatti L."/>
            <person name="Du Z."/>
            <person name="Godsy E."/>
            <person name="Goodner B."/>
            <person name="Hellner-Burris K."/>
            <person name="Hernandez J.A."/>
            <person name="Houmiel K."/>
            <person name="Imperial J."/>
            <person name="Kennedy C."/>
            <person name="Larson T.J."/>
            <person name="Latreille P."/>
            <person name="Ligon L.S."/>
            <person name="Lu J."/>
            <person name="Maerk M."/>
            <person name="Miller N.M."/>
            <person name="Norton S."/>
            <person name="O'Carroll I.P."/>
            <person name="Paulsen I."/>
            <person name="Raulfs E.C."/>
            <person name="Roemer R."/>
            <person name="Rosser J."/>
            <person name="Segura D."/>
            <person name="Slater S."/>
            <person name="Stricklin S.L."/>
            <person name="Studholme D.J."/>
            <person name="Sun J."/>
            <person name="Viana C.J."/>
            <person name="Wallin E."/>
            <person name="Wang B."/>
            <person name="Wheeler C."/>
            <person name="Zhu H."/>
            <person name="Dean D.R."/>
            <person name="Dixon R."/>
            <person name="Wood D."/>
        </authorList>
    </citation>
    <scope>NUCLEOTIDE SEQUENCE [LARGE SCALE GENOMIC DNA]</scope>
    <source>
        <strain evidence="3">DJ / ATCC BAA-1303</strain>
    </source>
</reference>
<dbReference type="InterPro" id="IPR010985">
    <property type="entry name" value="Ribbon_hlx_hlx"/>
</dbReference>
<proteinExistence type="predicted"/>